<dbReference type="Proteomes" id="UP001164374">
    <property type="component" value="Unassembled WGS sequence"/>
</dbReference>
<dbReference type="GO" id="GO:0016020">
    <property type="term" value="C:membrane"/>
    <property type="evidence" value="ECO:0007669"/>
    <property type="project" value="UniProtKB-SubCell"/>
</dbReference>
<feature type="transmembrane region" description="Helical" evidence="6">
    <location>
        <begin position="279"/>
        <end position="300"/>
    </location>
</feature>
<accession>A0AAE3LBZ4</accession>
<name>A0AAE3LBZ4_9RALS</name>
<evidence type="ECO:0000256" key="5">
    <source>
        <dbReference type="ARBA" id="ARBA00023136"/>
    </source>
</evidence>
<evidence type="ECO:0000256" key="2">
    <source>
        <dbReference type="ARBA" id="ARBA00022448"/>
    </source>
</evidence>
<dbReference type="CDD" id="cd17319">
    <property type="entry name" value="MFS_ExuT_GudP_like"/>
    <property type="match status" value="1"/>
</dbReference>
<evidence type="ECO:0000259" key="7">
    <source>
        <dbReference type="PROSITE" id="PS50850"/>
    </source>
</evidence>
<feature type="transmembrane region" description="Helical" evidence="6">
    <location>
        <begin position="400"/>
        <end position="420"/>
    </location>
</feature>
<reference evidence="8" key="1">
    <citation type="journal article" date="2023" name="Front. Microbiol.">
        <title>Ralstonia chuxiongensis sp. nov., Ralstonia mojiangensis sp. nov., and Ralstonia soli sp. nov., isolated from tobacco fields, are three novel species in the family Burkholderiaceae.</title>
        <authorList>
            <person name="Lu C.H."/>
            <person name="Zhang Y.Y."/>
            <person name="Jiang N."/>
            <person name="Chen W."/>
            <person name="Shao X."/>
            <person name="Zhao Z.M."/>
            <person name="Lu W.L."/>
            <person name="Hu X."/>
            <person name="Xi Y.X."/>
            <person name="Zou S.Y."/>
            <person name="Wei Q.J."/>
            <person name="Lin Z.L."/>
            <person name="Gong L."/>
            <person name="Gai X.T."/>
            <person name="Zhang L.Q."/>
            <person name="Li J.Y."/>
            <person name="Jin Y."/>
            <person name="Xia Z.Y."/>
        </authorList>
    </citation>
    <scope>NUCLEOTIDE SEQUENCE</scope>
    <source>
        <strain evidence="8">22TCCZM01-4</strain>
    </source>
</reference>
<dbReference type="Gene3D" id="1.20.1250.20">
    <property type="entry name" value="MFS general substrate transporter like domains"/>
    <property type="match status" value="2"/>
</dbReference>
<dbReference type="AlphaFoldDB" id="A0AAE3LBZ4"/>
<feature type="transmembrane region" description="Helical" evidence="6">
    <location>
        <begin position="338"/>
        <end position="359"/>
    </location>
</feature>
<feature type="domain" description="Major facilitator superfamily (MFS) profile" evidence="7">
    <location>
        <begin position="19"/>
        <end position="427"/>
    </location>
</feature>
<evidence type="ECO:0000256" key="6">
    <source>
        <dbReference type="SAM" id="Phobius"/>
    </source>
</evidence>
<evidence type="ECO:0000256" key="1">
    <source>
        <dbReference type="ARBA" id="ARBA00004141"/>
    </source>
</evidence>
<keyword evidence="5 6" id="KW-0472">Membrane</keyword>
<evidence type="ECO:0000256" key="3">
    <source>
        <dbReference type="ARBA" id="ARBA00022692"/>
    </source>
</evidence>
<feature type="transmembrane region" description="Helical" evidence="6">
    <location>
        <begin position="114"/>
        <end position="134"/>
    </location>
</feature>
<dbReference type="InterPro" id="IPR020846">
    <property type="entry name" value="MFS_dom"/>
</dbReference>
<organism evidence="8 9">
    <name type="scientific">Ralstonia mojiangensis</name>
    <dbReference type="NCBI Taxonomy" id="2953895"/>
    <lineage>
        <taxon>Bacteria</taxon>
        <taxon>Pseudomonadati</taxon>
        <taxon>Pseudomonadota</taxon>
        <taxon>Betaproteobacteria</taxon>
        <taxon>Burkholderiales</taxon>
        <taxon>Burkholderiaceae</taxon>
        <taxon>Ralstonia</taxon>
    </lineage>
</organism>
<feature type="transmembrane region" description="Helical" evidence="6">
    <location>
        <begin position="371"/>
        <end position="394"/>
    </location>
</feature>
<dbReference type="EMBL" id="JAOCQJ010000004">
    <property type="protein sequence ID" value="MCT7317358.1"/>
    <property type="molecule type" value="Genomic_DNA"/>
</dbReference>
<sequence length="436" mass="47081">MSMSPSRSSRLYQKIALRILPFLFLCYVLNFIDRVNISFAKLQFLTDLGLSESVFGVATGVFYVSYAAFELPSNLLLARIGAKRTLLRIMVLWGLCTVAQMFVSGAASLYFVRFLLGAAEAGFFPGLMLYLSYWFPDAVRARINSILLLAVPIAGITGGPLSGWIMSQMQGSWGLHGWQWLFLLEGLPAIGLGILAPFLLSDRPEGVTWLSNAEREMLARDLQATQEKIEVAGRGTLLSILFDRRVIGLTVVYFSVHLGLSTVTFWTPSILRAAGVSSIATIGLLSGLISVFTMVGNVLIAYSSDRYLERRWHLAGCFLATALCLVLLRVAVGDVRATVVLISIAQLAMFSVPILFWTIPTAQLDRRSAPAGIAMISALGSLGGAFGSALMGALTSRYGTPYVALTVVAGLLLLGMLLLIRLVPARTAAVSASHAT</sequence>
<dbReference type="SUPFAM" id="SSF103473">
    <property type="entry name" value="MFS general substrate transporter"/>
    <property type="match status" value="1"/>
</dbReference>
<evidence type="ECO:0000256" key="4">
    <source>
        <dbReference type="ARBA" id="ARBA00022989"/>
    </source>
</evidence>
<feature type="transmembrane region" description="Helical" evidence="6">
    <location>
        <begin position="246"/>
        <end position="267"/>
    </location>
</feature>
<dbReference type="InterPro" id="IPR011701">
    <property type="entry name" value="MFS"/>
</dbReference>
<feature type="transmembrane region" description="Helical" evidence="6">
    <location>
        <begin position="312"/>
        <end position="332"/>
    </location>
</feature>
<feature type="transmembrane region" description="Helical" evidence="6">
    <location>
        <begin position="178"/>
        <end position="200"/>
    </location>
</feature>
<keyword evidence="2" id="KW-0813">Transport</keyword>
<dbReference type="FunFam" id="1.20.1250.20:FF:000018">
    <property type="entry name" value="MFS transporter permease"/>
    <property type="match status" value="1"/>
</dbReference>
<evidence type="ECO:0000313" key="8">
    <source>
        <dbReference type="EMBL" id="MCT7317358.1"/>
    </source>
</evidence>
<feature type="transmembrane region" description="Helical" evidence="6">
    <location>
        <begin position="146"/>
        <end position="166"/>
    </location>
</feature>
<evidence type="ECO:0000313" key="9">
    <source>
        <dbReference type="Proteomes" id="UP001164374"/>
    </source>
</evidence>
<dbReference type="PROSITE" id="PS50850">
    <property type="entry name" value="MFS"/>
    <property type="match status" value="1"/>
</dbReference>
<gene>
    <name evidence="8" type="ORF">N5I87_15215</name>
</gene>
<feature type="transmembrane region" description="Helical" evidence="6">
    <location>
        <begin position="89"/>
        <end position="108"/>
    </location>
</feature>
<comment type="subcellular location">
    <subcellularLocation>
        <location evidence="1">Membrane</location>
        <topology evidence="1">Multi-pass membrane protein</topology>
    </subcellularLocation>
</comment>
<dbReference type="PANTHER" id="PTHR43791:SF36">
    <property type="entry name" value="TRANSPORTER, PUTATIVE (AFU_ORTHOLOGUE AFUA_6G08340)-RELATED"/>
    <property type="match status" value="1"/>
</dbReference>
<reference evidence="8" key="2">
    <citation type="submission" date="2023-02" db="EMBL/GenBank/DDBJ databases">
        <authorList>
            <person name="Lu C.-H."/>
        </authorList>
    </citation>
    <scope>NUCLEOTIDE SEQUENCE</scope>
    <source>
        <strain evidence="8">22TCCZM01-4</strain>
    </source>
</reference>
<keyword evidence="4 6" id="KW-1133">Transmembrane helix</keyword>
<dbReference type="GO" id="GO:0022857">
    <property type="term" value="F:transmembrane transporter activity"/>
    <property type="evidence" value="ECO:0007669"/>
    <property type="project" value="InterPro"/>
</dbReference>
<dbReference type="InterPro" id="IPR036259">
    <property type="entry name" value="MFS_trans_sf"/>
</dbReference>
<comment type="caution">
    <text evidence="8">The sequence shown here is derived from an EMBL/GenBank/DDBJ whole genome shotgun (WGS) entry which is preliminary data.</text>
</comment>
<dbReference type="Pfam" id="PF07690">
    <property type="entry name" value="MFS_1"/>
    <property type="match status" value="1"/>
</dbReference>
<keyword evidence="3 6" id="KW-0812">Transmembrane</keyword>
<protein>
    <submittedName>
        <fullName evidence="8">MFS transporter</fullName>
    </submittedName>
</protein>
<dbReference type="PANTHER" id="PTHR43791">
    <property type="entry name" value="PERMEASE-RELATED"/>
    <property type="match status" value="1"/>
</dbReference>
<proteinExistence type="predicted"/>